<sequence length="38" mass="4314">MSSDSSLQLVLYYLVIPTLIFFSFLSLMIPSLTIISLF</sequence>
<organism evidence="2">
    <name type="scientific">Rhizophora mucronata</name>
    <name type="common">Asiatic mangrove</name>
    <dbReference type="NCBI Taxonomy" id="61149"/>
    <lineage>
        <taxon>Eukaryota</taxon>
        <taxon>Viridiplantae</taxon>
        <taxon>Streptophyta</taxon>
        <taxon>Embryophyta</taxon>
        <taxon>Tracheophyta</taxon>
        <taxon>Spermatophyta</taxon>
        <taxon>Magnoliopsida</taxon>
        <taxon>eudicotyledons</taxon>
        <taxon>Gunneridae</taxon>
        <taxon>Pentapetalae</taxon>
        <taxon>rosids</taxon>
        <taxon>fabids</taxon>
        <taxon>Malpighiales</taxon>
        <taxon>Rhizophoraceae</taxon>
        <taxon>Rhizophora</taxon>
    </lineage>
</organism>
<dbReference type="EMBL" id="GGEC01082204">
    <property type="protein sequence ID" value="MBX62688.1"/>
    <property type="molecule type" value="Transcribed_RNA"/>
</dbReference>
<evidence type="ECO:0000313" key="2">
    <source>
        <dbReference type="EMBL" id="MBX62688.1"/>
    </source>
</evidence>
<evidence type="ECO:0000256" key="1">
    <source>
        <dbReference type="SAM" id="Phobius"/>
    </source>
</evidence>
<keyword evidence="1" id="KW-0812">Transmembrane</keyword>
<keyword evidence="1" id="KW-0472">Membrane</keyword>
<proteinExistence type="predicted"/>
<reference evidence="2" key="1">
    <citation type="submission" date="2018-02" db="EMBL/GenBank/DDBJ databases">
        <title>Rhizophora mucronata_Transcriptome.</title>
        <authorList>
            <person name="Meera S.P."/>
            <person name="Sreeshan A."/>
            <person name="Augustine A."/>
        </authorList>
    </citation>
    <scope>NUCLEOTIDE SEQUENCE</scope>
    <source>
        <tissue evidence="2">Leaf</tissue>
    </source>
</reference>
<keyword evidence="1" id="KW-1133">Transmembrane helix</keyword>
<dbReference type="AlphaFoldDB" id="A0A2P2Q6S6"/>
<protein>
    <submittedName>
        <fullName evidence="2">Uncharacterized protein</fullName>
    </submittedName>
</protein>
<accession>A0A2P2Q6S6</accession>
<name>A0A2P2Q6S6_RHIMU</name>
<feature type="transmembrane region" description="Helical" evidence="1">
    <location>
        <begin position="12"/>
        <end position="37"/>
    </location>
</feature>